<organism evidence="1 3">
    <name type="scientific">Candidatus Chlorohelix allophototropha</name>
    <dbReference type="NCBI Taxonomy" id="3003348"/>
    <lineage>
        <taxon>Bacteria</taxon>
        <taxon>Bacillati</taxon>
        <taxon>Chloroflexota</taxon>
        <taxon>Chloroflexia</taxon>
        <taxon>Candidatus Chloroheliales</taxon>
        <taxon>Candidatus Chloroheliaceae</taxon>
        <taxon>Candidatus Chlorohelix</taxon>
    </lineage>
</organism>
<dbReference type="EMBL" id="CP128400">
    <property type="protein sequence ID" value="WJW68631.1"/>
    <property type="molecule type" value="Genomic_DNA"/>
</dbReference>
<accession>A0A8T7M996</accession>
<dbReference type="Proteomes" id="UP001431572">
    <property type="component" value="Chromosome 2"/>
</dbReference>
<proteinExistence type="predicted"/>
<evidence type="ECO:0000313" key="2">
    <source>
        <dbReference type="EMBL" id="WJW68631.1"/>
    </source>
</evidence>
<reference evidence="1 3" key="1">
    <citation type="submission" date="2020-06" db="EMBL/GenBank/DDBJ databases">
        <title>Anoxygenic phototrophic Chloroflexota member uses a Type I reaction center.</title>
        <authorList>
            <person name="Tsuji J.M."/>
            <person name="Shaw N.A."/>
            <person name="Nagashima S."/>
            <person name="Venkiteswaran J."/>
            <person name="Schiff S.L."/>
            <person name="Hanada S."/>
            <person name="Tank M."/>
            <person name="Neufeld J.D."/>
        </authorList>
    </citation>
    <scope>NUCLEOTIDE SEQUENCE [LARGE SCALE GENOMIC DNA]</scope>
    <source>
        <strain evidence="1">L227-S17</strain>
    </source>
</reference>
<gene>
    <name evidence="1" type="ORF">HXX08_22800</name>
    <name evidence="2" type="ORF">OZ401_004245</name>
</gene>
<reference evidence="2" key="2">
    <citation type="journal article" date="2024" name="Nature">
        <title>Anoxygenic phototroph of the Chloroflexota uses a type I reaction centre.</title>
        <authorList>
            <person name="Tsuji J.M."/>
            <person name="Shaw N.A."/>
            <person name="Nagashima S."/>
            <person name="Venkiteswaran J.J."/>
            <person name="Schiff S.L."/>
            <person name="Watanabe T."/>
            <person name="Fukui M."/>
            <person name="Hanada S."/>
            <person name="Tank M."/>
            <person name="Neufeld J.D."/>
        </authorList>
    </citation>
    <scope>NUCLEOTIDE SEQUENCE</scope>
    <source>
        <strain evidence="2">L227-S17</strain>
    </source>
</reference>
<dbReference type="EMBL" id="JACATZ010000003">
    <property type="protein sequence ID" value="NWJ48700.1"/>
    <property type="molecule type" value="Genomic_DNA"/>
</dbReference>
<evidence type="ECO:0000313" key="4">
    <source>
        <dbReference type="Proteomes" id="UP001431572"/>
    </source>
</evidence>
<keyword evidence="4" id="KW-1185">Reference proteome</keyword>
<evidence type="ECO:0000313" key="3">
    <source>
        <dbReference type="Proteomes" id="UP000521676"/>
    </source>
</evidence>
<sequence>MMIEFNTQKEPLVYGVVADMLVLLPKSTADYLVATLRAIQNSRTWGEFKKNAPAEAYQEVVEILEENAEEEPPAKEPFDSDDILDYTDGDWPEWPAQLMLYWIPKDIQKTYGVIQVSSINGDFLEISPAREQQVVKAFEERGYTCLKDDRLVNIASGF</sequence>
<dbReference type="AlphaFoldDB" id="A0A8T7M996"/>
<evidence type="ECO:0000313" key="1">
    <source>
        <dbReference type="EMBL" id="NWJ48700.1"/>
    </source>
</evidence>
<dbReference type="RefSeq" id="WP_341470536.1">
    <property type="nucleotide sequence ID" value="NZ_CP128400.1"/>
</dbReference>
<name>A0A8T7M996_9CHLR</name>
<protein>
    <submittedName>
        <fullName evidence="1">Uncharacterized protein</fullName>
    </submittedName>
</protein>
<dbReference type="Proteomes" id="UP000521676">
    <property type="component" value="Unassembled WGS sequence"/>
</dbReference>